<evidence type="ECO:0000259" key="1">
    <source>
        <dbReference type="Pfam" id="PF05239"/>
    </source>
</evidence>
<feature type="domain" description="PRC-barrel" evidence="1">
    <location>
        <begin position="23"/>
        <end position="63"/>
    </location>
</feature>
<dbReference type="RefSeq" id="WP_290205355.1">
    <property type="nucleotide sequence ID" value="NZ_JASDDK010000001.1"/>
</dbReference>
<dbReference type="InterPro" id="IPR027275">
    <property type="entry name" value="PRC-brl_dom"/>
</dbReference>
<proteinExistence type="predicted"/>
<name>A0ABT7ZRN1_9FLAO</name>
<accession>A0ABT7ZRN1</accession>
<evidence type="ECO:0000313" key="3">
    <source>
        <dbReference type="Proteomes" id="UP001231197"/>
    </source>
</evidence>
<dbReference type="SUPFAM" id="SSF50346">
    <property type="entry name" value="PRC-barrel domain"/>
    <property type="match status" value="1"/>
</dbReference>
<organism evidence="2 3">
    <name type="scientific">Winogradskyella bathintestinalis</name>
    <dbReference type="NCBI Taxonomy" id="3035208"/>
    <lineage>
        <taxon>Bacteria</taxon>
        <taxon>Pseudomonadati</taxon>
        <taxon>Bacteroidota</taxon>
        <taxon>Flavobacteriia</taxon>
        <taxon>Flavobacteriales</taxon>
        <taxon>Flavobacteriaceae</taxon>
        <taxon>Winogradskyella</taxon>
    </lineage>
</organism>
<dbReference type="Proteomes" id="UP001231197">
    <property type="component" value="Unassembled WGS sequence"/>
</dbReference>
<evidence type="ECO:0000313" key="2">
    <source>
        <dbReference type="EMBL" id="MDN3491659.1"/>
    </source>
</evidence>
<sequence length="168" mass="19514">MSTNNEKSVYYLEELSNYKVADSDKDVRGWDVKDKDGRVIGTVDNLIVNKNTERVVYLDVEVDSSIIEANYKPYSAKAKDGVHDFINEKGENHLIIPIGMAHLNLESELVFTKEVNHKTFAETKRLKKGTDIYRDYEILILDSYNRNDDVASYPQDEMFYERSEFKVE</sequence>
<reference evidence="2 3" key="1">
    <citation type="journal article" date="2023" name="Int. J. Syst. Evol. Microbiol.">
        <title>Winogradskyella bathintestinalis sp. nov., isolated from the intestine of the deep-sea loosejaw dragonfish, Malacosteus niger.</title>
        <authorList>
            <person name="Uniacke-Lowe S."/>
            <person name="Johnson C.N."/>
            <person name="Stanton C."/>
            <person name="Hill C."/>
            <person name="Ross P."/>
        </authorList>
    </citation>
    <scope>NUCLEOTIDE SEQUENCE [LARGE SCALE GENOMIC DNA]</scope>
    <source>
        <strain evidence="2 3">APC 3343</strain>
    </source>
</reference>
<dbReference type="Pfam" id="PF05239">
    <property type="entry name" value="PRC"/>
    <property type="match status" value="1"/>
</dbReference>
<dbReference type="InterPro" id="IPR011033">
    <property type="entry name" value="PRC_barrel-like_sf"/>
</dbReference>
<protein>
    <submittedName>
        <fullName evidence="2">PRC-barrel domain-containing protein</fullName>
    </submittedName>
</protein>
<keyword evidence="3" id="KW-1185">Reference proteome</keyword>
<gene>
    <name evidence="2" type="ORF">QMA06_02925</name>
</gene>
<comment type="caution">
    <text evidence="2">The sequence shown here is derived from an EMBL/GenBank/DDBJ whole genome shotgun (WGS) entry which is preliminary data.</text>
</comment>
<dbReference type="Gene3D" id="3.90.50.10">
    <property type="entry name" value="Photosynthetic Reaction Center, subunit H, domain 2"/>
    <property type="match status" value="1"/>
</dbReference>
<dbReference type="EMBL" id="JASDDK010000001">
    <property type="protein sequence ID" value="MDN3491659.1"/>
    <property type="molecule type" value="Genomic_DNA"/>
</dbReference>
<dbReference type="InterPro" id="IPR014747">
    <property type="entry name" value="Bac_photo_RC_H_C"/>
</dbReference>